<organism evidence="1 2">
    <name type="scientific">Virgibacillus profundi</name>
    <dbReference type="NCBI Taxonomy" id="2024555"/>
    <lineage>
        <taxon>Bacteria</taxon>
        <taxon>Bacillati</taxon>
        <taxon>Bacillota</taxon>
        <taxon>Bacilli</taxon>
        <taxon>Bacillales</taxon>
        <taxon>Bacillaceae</taxon>
        <taxon>Virgibacillus</taxon>
    </lineage>
</organism>
<dbReference type="Proteomes" id="UP000218887">
    <property type="component" value="Unassembled WGS sequence"/>
</dbReference>
<dbReference type="EMBL" id="NPOA01000004">
    <property type="protein sequence ID" value="PAV30206.1"/>
    <property type="molecule type" value="Genomic_DNA"/>
</dbReference>
<evidence type="ECO:0000313" key="1">
    <source>
        <dbReference type="EMBL" id="PAV30206.1"/>
    </source>
</evidence>
<accession>A0A2A2IFW7</accession>
<proteinExistence type="predicted"/>
<comment type="caution">
    <text evidence="1">The sequence shown here is derived from an EMBL/GenBank/DDBJ whole genome shotgun (WGS) entry which is preliminary data.</text>
</comment>
<name>A0A2A2IFW7_9BACI</name>
<dbReference type="RefSeq" id="WP_095654808.1">
    <property type="nucleotide sequence ID" value="NZ_NPOA01000004.1"/>
</dbReference>
<gene>
    <name evidence="1" type="ORF">CIL05_06995</name>
</gene>
<reference evidence="1 2" key="1">
    <citation type="submission" date="2017-08" db="EMBL/GenBank/DDBJ databases">
        <title>Virgibacillus indicus sp. nov. and Virgibacillus profoundi sp. nov, two moderately halophilic bacteria isolated from marine sediment by using the Microfluidic Streak Plate.</title>
        <authorList>
            <person name="Xu B."/>
            <person name="Hu B."/>
            <person name="Wang J."/>
            <person name="Zhu Y."/>
            <person name="Huang L."/>
            <person name="Du W."/>
            <person name="Huang Y."/>
        </authorList>
    </citation>
    <scope>NUCLEOTIDE SEQUENCE [LARGE SCALE GENOMIC DNA]</scope>
    <source>
        <strain evidence="1 2">IO3-P3-H5</strain>
    </source>
</reference>
<protein>
    <submittedName>
        <fullName evidence="1">Uncharacterized protein</fullName>
    </submittedName>
</protein>
<keyword evidence="2" id="KW-1185">Reference proteome</keyword>
<sequence>MNKDQFTNERVCKLLDEKGNWKYTVKAIYDGRGFYKWCILALAKHTTKSKWAKLNKKNTLEIYE</sequence>
<dbReference type="OrthoDB" id="9766673at2"/>
<dbReference type="AlphaFoldDB" id="A0A2A2IFW7"/>
<evidence type="ECO:0000313" key="2">
    <source>
        <dbReference type="Proteomes" id="UP000218887"/>
    </source>
</evidence>